<organism evidence="1 2">
    <name type="scientific">Schistosoma japonicum</name>
    <name type="common">Blood fluke</name>
    <dbReference type="NCBI Taxonomy" id="6182"/>
    <lineage>
        <taxon>Eukaryota</taxon>
        <taxon>Metazoa</taxon>
        <taxon>Spiralia</taxon>
        <taxon>Lophotrochozoa</taxon>
        <taxon>Platyhelminthes</taxon>
        <taxon>Trematoda</taxon>
        <taxon>Digenea</taxon>
        <taxon>Strigeidida</taxon>
        <taxon>Schistosomatoidea</taxon>
        <taxon>Schistosomatidae</taxon>
        <taxon>Schistosoma</taxon>
    </lineage>
</organism>
<reference evidence="1 2" key="1">
    <citation type="submission" date="2019-03" db="EMBL/GenBank/DDBJ databases">
        <title>An improved genome assembly of the fluke Schistosoma japonicum.</title>
        <authorList>
            <person name="Hu W."/>
            <person name="Luo F."/>
            <person name="Yin M."/>
            <person name="Mo X."/>
            <person name="Sun C."/>
            <person name="Wu Q."/>
            <person name="Zhu B."/>
            <person name="Xiang M."/>
            <person name="Wang J."/>
            <person name="Wang Y."/>
            <person name="Zhang T."/>
            <person name="Xu B."/>
            <person name="Zheng H."/>
            <person name="Feng Z."/>
        </authorList>
    </citation>
    <scope>NUCLEOTIDE SEQUENCE [LARGE SCALE GENOMIC DNA]</scope>
    <source>
        <strain evidence="1">HuSjv2</strain>
        <tissue evidence="1">Worms</tissue>
    </source>
</reference>
<dbReference type="Proteomes" id="UP000311919">
    <property type="component" value="Unassembled WGS sequence"/>
</dbReference>
<protein>
    <submittedName>
        <fullName evidence="1">Transcription factor SOX-14</fullName>
    </submittedName>
</protein>
<keyword evidence="2" id="KW-1185">Reference proteome</keyword>
<dbReference type="STRING" id="6182.A0A4Z2DC13"/>
<accession>A0A4Z2DC13</accession>
<proteinExistence type="predicted"/>
<dbReference type="OrthoDB" id="6247875at2759"/>
<name>A0A4Z2DC13_SCHJA</name>
<dbReference type="AlphaFoldDB" id="A0A4Z2DC13"/>
<evidence type="ECO:0000313" key="2">
    <source>
        <dbReference type="Proteomes" id="UP000311919"/>
    </source>
</evidence>
<comment type="caution">
    <text evidence="1">The sequence shown here is derived from an EMBL/GenBank/DDBJ whole genome shotgun (WGS) entry which is preliminary data.</text>
</comment>
<gene>
    <name evidence="1" type="ORF">EWB00_002310</name>
</gene>
<dbReference type="EMBL" id="SKCS01000180">
    <property type="protein sequence ID" value="TNN14043.1"/>
    <property type="molecule type" value="Genomic_DNA"/>
</dbReference>
<evidence type="ECO:0000313" key="1">
    <source>
        <dbReference type="EMBL" id="TNN14043.1"/>
    </source>
</evidence>
<sequence length="343" mass="38755">MRDKYVDEAFRLQQLHTIEFPDYKYKPKKRARNVNGVGNNIEADEYISTVENATPSIPKSLTSNNDDNCQTNYENIKFSINQKCFTRVNNSNSDGDYLCNHTPLTVQQHETPIDAIVCHRNYLHPCSQINNKLNTELHEPVKANYTNRNTTHIDHQYDKKVFISNDVNNDDIYKENKEIDETMTVLVSGDRNLEHGTYQLHKIISCQTVDGIAESLISPSLLGQGNQIKEIRILNMQSPTIQLLNKQPILCRAVLCEPVKAAVIRQPTAPIRTNSSILSGFVLNSTANNLDFQPFTTQTTDATISSISPNLSSPFELGYNKPNSNLQSGIKLENVKSPYPNEK</sequence>